<evidence type="ECO:0000313" key="1">
    <source>
        <dbReference type="EMBL" id="JAD34286.1"/>
    </source>
</evidence>
<accession>A0A0A8Z651</accession>
<sequence length="15" mass="1732">MSKMKITEASRLEHA</sequence>
<protein>
    <submittedName>
        <fullName evidence="1">Uncharacterized protein</fullName>
    </submittedName>
</protein>
<reference evidence="1" key="1">
    <citation type="submission" date="2014-09" db="EMBL/GenBank/DDBJ databases">
        <authorList>
            <person name="Magalhaes I.L.F."/>
            <person name="Oliveira U."/>
            <person name="Santos F.R."/>
            <person name="Vidigal T.H.D.A."/>
            <person name="Brescovit A.D."/>
            <person name="Santos A.J."/>
        </authorList>
    </citation>
    <scope>NUCLEOTIDE SEQUENCE</scope>
    <source>
        <tissue evidence="1">Shoot tissue taken approximately 20 cm above the soil surface</tissue>
    </source>
</reference>
<reference evidence="1" key="2">
    <citation type="journal article" date="2015" name="Data Brief">
        <title>Shoot transcriptome of the giant reed, Arundo donax.</title>
        <authorList>
            <person name="Barrero R.A."/>
            <person name="Guerrero F.D."/>
            <person name="Moolhuijzen P."/>
            <person name="Goolsby J.A."/>
            <person name="Tidwell J."/>
            <person name="Bellgard S.E."/>
            <person name="Bellgard M.I."/>
        </authorList>
    </citation>
    <scope>NUCLEOTIDE SEQUENCE</scope>
    <source>
        <tissue evidence="1">Shoot tissue taken approximately 20 cm above the soil surface</tissue>
    </source>
</reference>
<organism evidence="1">
    <name type="scientific">Arundo donax</name>
    <name type="common">Giant reed</name>
    <name type="synonym">Donax arundinaceus</name>
    <dbReference type="NCBI Taxonomy" id="35708"/>
    <lineage>
        <taxon>Eukaryota</taxon>
        <taxon>Viridiplantae</taxon>
        <taxon>Streptophyta</taxon>
        <taxon>Embryophyta</taxon>
        <taxon>Tracheophyta</taxon>
        <taxon>Spermatophyta</taxon>
        <taxon>Magnoliopsida</taxon>
        <taxon>Liliopsida</taxon>
        <taxon>Poales</taxon>
        <taxon>Poaceae</taxon>
        <taxon>PACMAD clade</taxon>
        <taxon>Arundinoideae</taxon>
        <taxon>Arundineae</taxon>
        <taxon>Arundo</taxon>
    </lineage>
</organism>
<proteinExistence type="predicted"/>
<dbReference type="EMBL" id="GBRH01263609">
    <property type="protein sequence ID" value="JAD34286.1"/>
    <property type="molecule type" value="Transcribed_RNA"/>
</dbReference>
<name>A0A0A8Z651_ARUDO</name>